<evidence type="ECO:0000313" key="1">
    <source>
        <dbReference type="EMBL" id="JAD34338.1"/>
    </source>
</evidence>
<dbReference type="AlphaFoldDB" id="A0A0A8Z9H3"/>
<sequence length="40" mass="4488">MTTKSVCISNLLQHSLCMLTRRWTGVAKGDPCSNMCTMRL</sequence>
<accession>A0A0A8Z9H3</accession>
<organism evidence="1">
    <name type="scientific">Arundo donax</name>
    <name type="common">Giant reed</name>
    <name type="synonym">Donax arundinaceus</name>
    <dbReference type="NCBI Taxonomy" id="35708"/>
    <lineage>
        <taxon>Eukaryota</taxon>
        <taxon>Viridiplantae</taxon>
        <taxon>Streptophyta</taxon>
        <taxon>Embryophyta</taxon>
        <taxon>Tracheophyta</taxon>
        <taxon>Spermatophyta</taxon>
        <taxon>Magnoliopsida</taxon>
        <taxon>Liliopsida</taxon>
        <taxon>Poales</taxon>
        <taxon>Poaceae</taxon>
        <taxon>PACMAD clade</taxon>
        <taxon>Arundinoideae</taxon>
        <taxon>Arundineae</taxon>
        <taxon>Arundo</taxon>
    </lineage>
</organism>
<reference evidence="1" key="2">
    <citation type="journal article" date="2015" name="Data Brief">
        <title>Shoot transcriptome of the giant reed, Arundo donax.</title>
        <authorList>
            <person name="Barrero R.A."/>
            <person name="Guerrero F.D."/>
            <person name="Moolhuijzen P."/>
            <person name="Goolsby J.A."/>
            <person name="Tidwell J."/>
            <person name="Bellgard S.E."/>
            <person name="Bellgard M.I."/>
        </authorList>
    </citation>
    <scope>NUCLEOTIDE SEQUENCE</scope>
    <source>
        <tissue evidence="1">Shoot tissue taken approximately 20 cm above the soil surface</tissue>
    </source>
</reference>
<dbReference type="EMBL" id="GBRH01263557">
    <property type="protein sequence ID" value="JAD34338.1"/>
    <property type="molecule type" value="Transcribed_RNA"/>
</dbReference>
<name>A0A0A8Z9H3_ARUDO</name>
<protein>
    <submittedName>
        <fullName evidence="1">Uncharacterized protein</fullName>
    </submittedName>
</protein>
<proteinExistence type="predicted"/>
<reference evidence="1" key="1">
    <citation type="submission" date="2014-09" db="EMBL/GenBank/DDBJ databases">
        <authorList>
            <person name="Magalhaes I.L.F."/>
            <person name="Oliveira U."/>
            <person name="Santos F.R."/>
            <person name="Vidigal T.H.D.A."/>
            <person name="Brescovit A.D."/>
            <person name="Santos A.J."/>
        </authorList>
    </citation>
    <scope>NUCLEOTIDE SEQUENCE</scope>
    <source>
        <tissue evidence="1">Shoot tissue taken approximately 20 cm above the soil surface</tissue>
    </source>
</reference>